<dbReference type="EMBL" id="AWSJ01000064">
    <property type="protein sequence ID" value="ERI10887.1"/>
    <property type="molecule type" value="Genomic_DNA"/>
</dbReference>
<sequence>MATGPAYFIVSVCYRKGFLSSTSGSFLALQGVNSPSVRHTFSTNKKDSLLIGCRTLVGLLYSAHKKCTGSKPMLYGSADFLISVVTSVLAPPLRAEPSPILPDFS</sequence>
<reference evidence="1 2" key="1">
    <citation type="submission" date="2013-08" db="EMBL/GenBank/DDBJ databases">
        <authorList>
            <person name="Weinstock G."/>
            <person name="Sodergren E."/>
            <person name="Wylie T."/>
            <person name="Fulton L."/>
            <person name="Fulton R."/>
            <person name="Fronick C."/>
            <person name="O'Laughlin M."/>
            <person name="Godfrey J."/>
            <person name="Miner T."/>
            <person name="Herter B."/>
            <person name="Appelbaum E."/>
            <person name="Cordes M."/>
            <person name="Lek S."/>
            <person name="Wollam A."/>
            <person name="Pepin K.H."/>
            <person name="Palsikar V.B."/>
            <person name="Mitreva M."/>
            <person name="Wilson R.K."/>
        </authorList>
    </citation>
    <scope>NUCLEOTIDE SEQUENCE [LARGE SCALE GENOMIC DNA]</scope>
    <source>
        <strain evidence="1 2">ATCC 12856</strain>
    </source>
</reference>
<dbReference type="Proteomes" id="UP000016511">
    <property type="component" value="Unassembled WGS sequence"/>
</dbReference>
<dbReference type="HOGENOM" id="CLU_2230878_0_0_9"/>
<accession>U1YFM8</accession>
<organism evidence="1 2">
    <name type="scientific">Aneurinibacillus aneurinilyticus ATCC 12856</name>
    <dbReference type="NCBI Taxonomy" id="649747"/>
    <lineage>
        <taxon>Bacteria</taxon>
        <taxon>Bacillati</taxon>
        <taxon>Bacillota</taxon>
        <taxon>Bacilli</taxon>
        <taxon>Bacillales</taxon>
        <taxon>Paenibacillaceae</taxon>
        <taxon>Aneurinibacillus group</taxon>
        <taxon>Aneurinibacillus</taxon>
    </lineage>
</organism>
<dbReference type="STRING" id="649747.HMPREF0083_00999"/>
<gene>
    <name evidence="1" type="ORF">HMPREF0083_00999</name>
</gene>
<keyword evidence="2" id="KW-1185">Reference proteome</keyword>
<proteinExistence type="predicted"/>
<dbReference type="PATRIC" id="fig|649747.3.peg.906"/>
<evidence type="ECO:0000313" key="2">
    <source>
        <dbReference type="Proteomes" id="UP000016511"/>
    </source>
</evidence>
<protein>
    <submittedName>
        <fullName evidence="1">Uncharacterized protein</fullName>
    </submittedName>
</protein>
<comment type="caution">
    <text evidence="1">The sequence shown here is derived from an EMBL/GenBank/DDBJ whole genome shotgun (WGS) entry which is preliminary data.</text>
</comment>
<evidence type="ECO:0000313" key="1">
    <source>
        <dbReference type="EMBL" id="ERI10887.1"/>
    </source>
</evidence>
<name>U1YFM8_ANEAE</name>
<dbReference type="AlphaFoldDB" id="U1YFM8"/>